<protein>
    <submittedName>
        <fullName evidence="1">Uncharacterized protein</fullName>
    </submittedName>
</protein>
<evidence type="ECO:0000313" key="1">
    <source>
        <dbReference type="EMBL" id="CAE1311674.1"/>
    </source>
</evidence>
<keyword evidence="2" id="KW-1185">Reference proteome</keyword>
<evidence type="ECO:0000313" key="2">
    <source>
        <dbReference type="Proteomes" id="UP000597762"/>
    </source>
</evidence>
<sequence length="180" mass="20429">MYLFISVVGYLSKQRSSLYTWSGPDSPSNVSLYFFGRVTVKTAFLFIHVRSSLYTWSGPDSPSNVLFISVVGSKQRQIWSVPLYTDGLDGLTVQVMSLFISLFGYQSKQRSSVLYTHGLELTVQVMSLFISMVCDHQKSKRSSLYTWSGPDTPSNVSLYFCGRVPVKQRNVLFMTHMVWS</sequence>
<name>A0A812DWX9_ACAPH</name>
<dbReference type="EMBL" id="CAHIKZ030004519">
    <property type="protein sequence ID" value="CAE1311674.1"/>
    <property type="molecule type" value="Genomic_DNA"/>
</dbReference>
<reference evidence="1" key="1">
    <citation type="submission" date="2021-01" db="EMBL/GenBank/DDBJ databases">
        <authorList>
            <person name="Li R."/>
            <person name="Bekaert M."/>
        </authorList>
    </citation>
    <scope>NUCLEOTIDE SEQUENCE</scope>
    <source>
        <strain evidence="1">Farmed</strain>
    </source>
</reference>
<comment type="caution">
    <text evidence="1">The sequence shown here is derived from an EMBL/GenBank/DDBJ whole genome shotgun (WGS) entry which is preliminary data.</text>
</comment>
<organism evidence="1 2">
    <name type="scientific">Acanthosepion pharaonis</name>
    <name type="common">Pharaoh cuttlefish</name>
    <name type="synonym">Sepia pharaonis</name>
    <dbReference type="NCBI Taxonomy" id="158019"/>
    <lineage>
        <taxon>Eukaryota</taxon>
        <taxon>Metazoa</taxon>
        <taxon>Spiralia</taxon>
        <taxon>Lophotrochozoa</taxon>
        <taxon>Mollusca</taxon>
        <taxon>Cephalopoda</taxon>
        <taxon>Coleoidea</taxon>
        <taxon>Decapodiformes</taxon>
        <taxon>Sepiida</taxon>
        <taxon>Sepiina</taxon>
        <taxon>Sepiidae</taxon>
        <taxon>Acanthosepion</taxon>
    </lineage>
</organism>
<accession>A0A812DWX9</accession>
<dbReference type="Proteomes" id="UP000597762">
    <property type="component" value="Unassembled WGS sequence"/>
</dbReference>
<proteinExistence type="predicted"/>
<dbReference type="AlphaFoldDB" id="A0A812DWX9"/>
<gene>
    <name evidence="1" type="ORF">SPHA_63019</name>
</gene>